<evidence type="ECO:0000256" key="5">
    <source>
        <dbReference type="ARBA" id="ARBA00040357"/>
    </source>
</evidence>
<evidence type="ECO:0000256" key="1">
    <source>
        <dbReference type="ARBA" id="ARBA00000032"/>
    </source>
</evidence>
<dbReference type="Proteomes" id="UP000759131">
    <property type="component" value="Unassembled WGS sequence"/>
</dbReference>
<dbReference type="EMBL" id="OC857923">
    <property type="protein sequence ID" value="CAD7625813.1"/>
    <property type="molecule type" value="Genomic_DNA"/>
</dbReference>
<accession>A0A7R9KPQ1</accession>
<evidence type="ECO:0000256" key="2">
    <source>
        <dbReference type="ARBA" id="ARBA00005375"/>
    </source>
</evidence>
<dbReference type="OrthoDB" id="10262962at2759"/>
<comment type="catalytic activity">
    <reaction evidence="4">
        <text>3-O-[beta-D-GlcA-(1-&gt;3)-beta-D-Gal-(1-&gt;3)-beta-D-Gal-(1-&gt;4)-beta-D-2-O-P-Xyl]-L-seryl-[protein] + H2O = 3-O-(beta-D-GlcA-(1-&gt;3)-beta-D-Gal-(1-&gt;3)-beta-D-Gal-(1-&gt;4)-beta-D-Xyl)-L-seryl-[protein] + phosphate</text>
        <dbReference type="Rhea" id="RHEA:56512"/>
        <dbReference type="Rhea" id="RHEA-COMP:12573"/>
        <dbReference type="Rhea" id="RHEA-COMP:14559"/>
        <dbReference type="ChEBI" id="CHEBI:15377"/>
        <dbReference type="ChEBI" id="CHEBI:43474"/>
        <dbReference type="ChEBI" id="CHEBI:132093"/>
        <dbReference type="ChEBI" id="CHEBI:140495"/>
    </reaction>
</comment>
<dbReference type="PANTHER" id="PTHR11567">
    <property type="entry name" value="ACID PHOSPHATASE-RELATED"/>
    <property type="match status" value="1"/>
</dbReference>
<dbReference type="AlphaFoldDB" id="A0A7R9KPQ1"/>
<dbReference type="EMBL" id="CAJPIZ010003348">
    <property type="protein sequence ID" value="CAG2106243.1"/>
    <property type="molecule type" value="Genomic_DNA"/>
</dbReference>
<gene>
    <name evidence="7" type="ORF">OSB1V03_LOCUS6246</name>
</gene>
<dbReference type="InterPro" id="IPR029033">
    <property type="entry name" value="His_PPase_superfam"/>
</dbReference>
<evidence type="ECO:0000256" key="3">
    <source>
        <dbReference type="ARBA" id="ARBA00022801"/>
    </source>
</evidence>
<keyword evidence="3" id="KW-0378">Hydrolase</keyword>
<reference evidence="7" key="1">
    <citation type="submission" date="2020-11" db="EMBL/GenBank/DDBJ databases">
        <authorList>
            <person name="Tran Van P."/>
        </authorList>
    </citation>
    <scope>NUCLEOTIDE SEQUENCE</scope>
</reference>
<keyword evidence="8" id="KW-1185">Reference proteome</keyword>
<proteinExistence type="inferred from homology"/>
<evidence type="ECO:0000256" key="4">
    <source>
        <dbReference type="ARBA" id="ARBA00036311"/>
    </source>
</evidence>
<organism evidence="7">
    <name type="scientific">Medioppia subpectinata</name>
    <dbReference type="NCBI Taxonomy" id="1979941"/>
    <lineage>
        <taxon>Eukaryota</taxon>
        <taxon>Metazoa</taxon>
        <taxon>Ecdysozoa</taxon>
        <taxon>Arthropoda</taxon>
        <taxon>Chelicerata</taxon>
        <taxon>Arachnida</taxon>
        <taxon>Acari</taxon>
        <taxon>Acariformes</taxon>
        <taxon>Sarcoptiformes</taxon>
        <taxon>Oribatida</taxon>
        <taxon>Brachypylina</taxon>
        <taxon>Oppioidea</taxon>
        <taxon>Oppiidae</taxon>
        <taxon>Medioppia</taxon>
    </lineage>
</organism>
<name>A0A7R9KPQ1_9ACAR</name>
<dbReference type="InterPro" id="IPR000560">
    <property type="entry name" value="His_Pase_clade-2"/>
</dbReference>
<dbReference type="PANTHER" id="PTHR11567:SF110">
    <property type="entry name" value="2-PHOSPHOXYLOSE PHOSPHATASE 1"/>
    <property type="match status" value="1"/>
</dbReference>
<dbReference type="GO" id="GO:0006024">
    <property type="term" value="P:glycosaminoglycan biosynthetic process"/>
    <property type="evidence" value="ECO:0007669"/>
    <property type="project" value="TreeGrafter"/>
</dbReference>
<dbReference type="SUPFAM" id="SSF53254">
    <property type="entry name" value="Phosphoglycerate mutase-like"/>
    <property type="match status" value="2"/>
</dbReference>
<protein>
    <recommendedName>
        <fullName evidence="5">2-phosphoxylose phosphatase 1</fullName>
    </recommendedName>
    <alternativeName>
        <fullName evidence="6">Acid phosphatase-like protein 2</fullName>
    </alternativeName>
</protein>
<dbReference type="GO" id="GO:0003993">
    <property type="term" value="F:acid phosphatase activity"/>
    <property type="evidence" value="ECO:0007669"/>
    <property type="project" value="UniProtKB-EC"/>
</dbReference>
<dbReference type="PROSITE" id="PS00616">
    <property type="entry name" value="HIS_ACID_PHOSPHAT_1"/>
    <property type="match status" value="2"/>
</dbReference>
<dbReference type="CDD" id="cd07061">
    <property type="entry name" value="HP_HAP_like"/>
    <property type="match status" value="2"/>
</dbReference>
<dbReference type="GO" id="GO:0005794">
    <property type="term" value="C:Golgi apparatus"/>
    <property type="evidence" value="ECO:0007669"/>
    <property type="project" value="TreeGrafter"/>
</dbReference>
<dbReference type="GO" id="GO:0050650">
    <property type="term" value="P:chondroitin sulfate proteoglycan biosynthetic process"/>
    <property type="evidence" value="ECO:0007669"/>
    <property type="project" value="TreeGrafter"/>
</dbReference>
<comment type="catalytic activity">
    <reaction evidence="1">
        <text>a phosphate monoester + H2O = an alcohol + phosphate</text>
        <dbReference type="Rhea" id="RHEA:15017"/>
        <dbReference type="ChEBI" id="CHEBI:15377"/>
        <dbReference type="ChEBI" id="CHEBI:30879"/>
        <dbReference type="ChEBI" id="CHEBI:43474"/>
        <dbReference type="ChEBI" id="CHEBI:67140"/>
        <dbReference type="EC" id="3.1.3.2"/>
    </reaction>
</comment>
<dbReference type="Pfam" id="PF00328">
    <property type="entry name" value="His_Phos_2"/>
    <property type="match status" value="2"/>
</dbReference>
<evidence type="ECO:0000313" key="7">
    <source>
        <dbReference type="EMBL" id="CAD7625813.1"/>
    </source>
</evidence>
<dbReference type="Gene3D" id="3.40.50.1240">
    <property type="entry name" value="Phosphoglycerate mutase-like"/>
    <property type="match status" value="2"/>
</dbReference>
<evidence type="ECO:0000313" key="8">
    <source>
        <dbReference type="Proteomes" id="UP000759131"/>
    </source>
</evidence>
<dbReference type="InterPro" id="IPR050645">
    <property type="entry name" value="Histidine_acid_phosphatase"/>
</dbReference>
<evidence type="ECO:0000256" key="6">
    <source>
        <dbReference type="ARBA" id="ARBA00041499"/>
    </source>
</evidence>
<comment type="similarity">
    <text evidence="2">Belongs to the histidine acid phosphatase family.</text>
</comment>
<dbReference type="InterPro" id="IPR033379">
    <property type="entry name" value="Acid_Pase_AS"/>
</dbReference>
<sequence length="429" mass="48841">MITFHYMNGNIEYNYNSMPPIVHNLNAKAVDVFDKWSTGRMSRIQVYCNPFTTIAANDELFNISAVITDLSLSQVSVVIRHGDRGPLRPTPKSWCELGGLTRYGCVQHLTLGSLLATIYTNQLNLKPRHMKVWTTPYPRTYQSALAFVYGFLRPKTVVDFETSIVHNLNAKAVDVFDKWSTGRMSRIQVYCNPFTTIAANDELFNISVVITDLSLSQVSVVIRHGDRGPLRPVRHMSSINRIKYLSKNFAKTPKSWCELGGLTRYGCVQHLTLGSLLATIYSNQLNLKPRHMKVWTTPYPRTYQSALAFVYGFLRPKTVVDFETFPQIMTTIGTHFCQTPQTSQYCLKRCKKLDVLHKIMNENKKQLLSSHPAVVQLLSDLKSIIAQNSNETHDITIVSITSALNFFDGNLPPYASRVIFETYRHLLFK</sequence>